<proteinExistence type="predicted"/>
<evidence type="ECO:0000259" key="3">
    <source>
        <dbReference type="PROSITE" id="PS51319"/>
    </source>
</evidence>
<keyword evidence="1" id="KW-0539">Nucleus</keyword>
<protein>
    <recommendedName>
        <fullName evidence="3">TFIIS N-terminal domain-containing protein</fullName>
    </recommendedName>
</protein>
<evidence type="ECO:0000256" key="1">
    <source>
        <dbReference type="PROSITE-ProRule" id="PRU00649"/>
    </source>
</evidence>
<dbReference type="InterPro" id="IPR017923">
    <property type="entry name" value="TFIIS_N"/>
</dbReference>
<comment type="caution">
    <text evidence="4">The sequence shown here is derived from an EMBL/GenBank/DDBJ whole genome shotgun (WGS) entry which is preliminary data.</text>
</comment>
<feature type="non-terminal residue" evidence="4">
    <location>
        <position position="1"/>
    </location>
</feature>
<dbReference type="GO" id="GO:0005634">
    <property type="term" value="C:nucleus"/>
    <property type="evidence" value="ECO:0007669"/>
    <property type="project" value="UniProtKB-SubCell"/>
</dbReference>
<dbReference type="Pfam" id="PF08711">
    <property type="entry name" value="Med26"/>
    <property type="match status" value="1"/>
</dbReference>
<reference evidence="4 5" key="1">
    <citation type="journal article" date="2018" name="G3 (Bethesda)">
        <title>Phylogenetic and Phylogenomic Definition of Rhizopus Species.</title>
        <authorList>
            <person name="Gryganskyi A.P."/>
            <person name="Golan J."/>
            <person name="Dolatabadi S."/>
            <person name="Mondo S."/>
            <person name="Robb S."/>
            <person name="Idnurm A."/>
            <person name="Muszewska A."/>
            <person name="Steczkiewicz K."/>
            <person name="Masonjones S."/>
            <person name="Liao H.L."/>
            <person name="Gajdeczka M.T."/>
            <person name="Anike F."/>
            <person name="Vuek A."/>
            <person name="Anishchenko I.M."/>
            <person name="Voigt K."/>
            <person name="de Hoog G.S."/>
            <person name="Smith M.E."/>
            <person name="Heitman J."/>
            <person name="Vilgalys R."/>
            <person name="Stajich J.E."/>
        </authorList>
    </citation>
    <scope>NUCLEOTIDE SEQUENCE [LARGE SCALE GENOMIC DNA]</scope>
    <source>
        <strain evidence="4 5">LSU 92-RS-03</strain>
    </source>
</reference>
<feature type="region of interest" description="Disordered" evidence="2">
    <location>
        <begin position="1"/>
        <end position="156"/>
    </location>
</feature>
<gene>
    <name evidence="4" type="ORF">CU098_005361</name>
</gene>
<dbReference type="Gene3D" id="1.20.930.10">
    <property type="entry name" value="Conserved domain common to transcription factors TFIIS, elongin A, CRSP70"/>
    <property type="match status" value="1"/>
</dbReference>
<dbReference type="EMBL" id="PJQM01007385">
    <property type="protein sequence ID" value="RCH78253.1"/>
    <property type="molecule type" value="Genomic_DNA"/>
</dbReference>
<keyword evidence="5" id="KW-1185">Reference proteome</keyword>
<organism evidence="4 5">
    <name type="scientific">Rhizopus stolonifer</name>
    <name type="common">Rhizopus nigricans</name>
    <dbReference type="NCBI Taxonomy" id="4846"/>
    <lineage>
        <taxon>Eukaryota</taxon>
        <taxon>Fungi</taxon>
        <taxon>Fungi incertae sedis</taxon>
        <taxon>Mucoromycota</taxon>
        <taxon>Mucoromycotina</taxon>
        <taxon>Mucoromycetes</taxon>
        <taxon>Mucorales</taxon>
        <taxon>Mucorineae</taxon>
        <taxon>Rhizopodaceae</taxon>
        <taxon>Rhizopus</taxon>
    </lineage>
</organism>
<feature type="compositionally biased region" description="Basic and acidic residues" evidence="2">
    <location>
        <begin position="49"/>
        <end position="101"/>
    </location>
</feature>
<dbReference type="Proteomes" id="UP000253551">
    <property type="component" value="Unassembled WGS sequence"/>
</dbReference>
<evidence type="ECO:0000313" key="5">
    <source>
        <dbReference type="Proteomes" id="UP000253551"/>
    </source>
</evidence>
<dbReference type="PROSITE" id="PS51319">
    <property type="entry name" value="TFIIS_N"/>
    <property type="match status" value="1"/>
</dbReference>
<accession>A0A367IKU6</accession>
<dbReference type="AlphaFoldDB" id="A0A367IKU6"/>
<evidence type="ECO:0000256" key="2">
    <source>
        <dbReference type="SAM" id="MobiDB-lite"/>
    </source>
</evidence>
<sequence>REALNLLLSKKPEKPTRVEQVAALKKREHGIVIKGAEEEEEGQTKKRRTFNEDGLSNKKDAEEKERIHVYEKNQIPEKEPEKDNITEKDPENIQTLKKDSETSVEEGPSEKSQSTEIYIEQEQSEQKQRPPDVIESNKSPKPDPVTRTNAPKKTPEFKKVYHVRHQLQRLVYNKKEGEIPKDKYPEILAVLQQIEEAPMSYDLLKDTKVGKVVRAASVYPFEDNVIKERCVKLLRYWKTKYIDTLK</sequence>
<name>A0A367IKU6_RHIST</name>
<dbReference type="OrthoDB" id="62853at2759"/>
<feature type="domain" description="TFIIS N-terminal" evidence="3">
    <location>
        <begin position="166"/>
        <end position="244"/>
    </location>
</feature>
<evidence type="ECO:0000313" key="4">
    <source>
        <dbReference type="EMBL" id="RCH78253.1"/>
    </source>
</evidence>
<dbReference type="STRING" id="4846.A0A367IKU6"/>
<dbReference type="InterPro" id="IPR035441">
    <property type="entry name" value="TFIIS/LEDGF_dom_sf"/>
</dbReference>
<dbReference type="SUPFAM" id="SSF47676">
    <property type="entry name" value="Conserved domain common to transcription factors TFIIS, elongin A, CRSP70"/>
    <property type="match status" value="1"/>
</dbReference>
<comment type="subcellular location">
    <subcellularLocation>
        <location evidence="1">Nucleus</location>
    </subcellularLocation>
</comment>